<feature type="compositionally biased region" description="Low complexity" evidence="1">
    <location>
        <begin position="159"/>
        <end position="168"/>
    </location>
</feature>
<comment type="caution">
    <text evidence="2">The sequence shown here is derived from an EMBL/GenBank/DDBJ whole genome shotgun (WGS) entry which is preliminary data.</text>
</comment>
<sequence>MPGPRQLPSGSLPACRQAFLVEAPSGALDSGSQKQRQGHFWPEPSRHPGAQNLLVGSSPRDRHLHGRRHVGARPAAQGAGGGLRLRGGLGPSPGPRPRRRERAGAVGPRRRGRGLRPGPRRRAAQQCPPCAPAAQAARRVVAGNGAGRHLRCAGQLRARPGGVRRPGPSLHRRRNRSAVPEGRPCARGGGHALHPRGQGPGLVRARGHPLREGLLGRVRQPRVPLRGRGHPPAGAGEGVGHGPGPPAAAAAAARLSPVPAPREGGAARPRGREHQEGASREACRARGPRQGRGLGGWPAGVCRACPAVLVRKPARLCPVGCRPPDGSPRTEDLHTGSVRYQAPQLPT</sequence>
<feature type="compositionally biased region" description="Low complexity" evidence="1">
    <location>
        <begin position="247"/>
        <end position="268"/>
    </location>
</feature>
<dbReference type="EMBL" id="CAUYUJ010003428">
    <property type="protein sequence ID" value="CAK0805319.1"/>
    <property type="molecule type" value="Genomic_DNA"/>
</dbReference>
<keyword evidence="3" id="KW-1185">Reference proteome</keyword>
<dbReference type="Proteomes" id="UP001189429">
    <property type="component" value="Unassembled WGS sequence"/>
</dbReference>
<feature type="compositionally biased region" description="Basic residues" evidence="1">
    <location>
        <begin position="108"/>
        <end position="123"/>
    </location>
</feature>
<feature type="compositionally biased region" description="Basic residues" evidence="1">
    <location>
        <begin position="62"/>
        <end position="71"/>
    </location>
</feature>
<evidence type="ECO:0000256" key="1">
    <source>
        <dbReference type="SAM" id="MobiDB-lite"/>
    </source>
</evidence>
<feature type="compositionally biased region" description="Gly residues" evidence="1">
    <location>
        <begin position="78"/>
        <end position="91"/>
    </location>
</feature>
<gene>
    <name evidence="2" type="ORF">PCOR1329_LOCUS11853</name>
</gene>
<protein>
    <submittedName>
        <fullName evidence="2">Uncharacterized protein</fullName>
    </submittedName>
</protein>
<reference evidence="2" key="1">
    <citation type="submission" date="2023-10" db="EMBL/GenBank/DDBJ databases">
        <authorList>
            <person name="Chen Y."/>
            <person name="Shah S."/>
            <person name="Dougan E. K."/>
            <person name="Thang M."/>
            <person name="Chan C."/>
        </authorList>
    </citation>
    <scope>NUCLEOTIDE SEQUENCE [LARGE SCALE GENOMIC DNA]</scope>
</reference>
<name>A0ABN9QKC3_9DINO</name>
<feature type="region of interest" description="Disordered" evidence="1">
    <location>
        <begin position="154"/>
        <end position="295"/>
    </location>
</feature>
<feature type="compositionally biased region" description="Basic and acidic residues" evidence="1">
    <location>
        <begin position="270"/>
        <end position="284"/>
    </location>
</feature>
<accession>A0ABN9QKC3</accession>
<proteinExistence type="predicted"/>
<organism evidence="2 3">
    <name type="scientific">Prorocentrum cordatum</name>
    <dbReference type="NCBI Taxonomy" id="2364126"/>
    <lineage>
        <taxon>Eukaryota</taxon>
        <taxon>Sar</taxon>
        <taxon>Alveolata</taxon>
        <taxon>Dinophyceae</taxon>
        <taxon>Prorocentrales</taxon>
        <taxon>Prorocentraceae</taxon>
        <taxon>Prorocentrum</taxon>
    </lineage>
</organism>
<evidence type="ECO:0000313" key="2">
    <source>
        <dbReference type="EMBL" id="CAK0805319.1"/>
    </source>
</evidence>
<evidence type="ECO:0000313" key="3">
    <source>
        <dbReference type="Proteomes" id="UP001189429"/>
    </source>
</evidence>
<feature type="region of interest" description="Disordered" evidence="1">
    <location>
        <begin position="23"/>
        <end position="129"/>
    </location>
</feature>
<feature type="region of interest" description="Disordered" evidence="1">
    <location>
        <begin position="316"/>
        <end position="347"/>
    </location>
</feature>